<keyword evidence="6" id="KW-1185">Reference proteome</keyword>
<reference evidence="5 6" key="1">
    <citation type="journal article" date="2021" name="bioRxiv">
        <title>Chromosome-scale and haplotype-resolved genome assembly of a tetraploid potato cultivar.</title>
        <authorList>
            <person name="Sun H."/>
            <person name="Jiao W.-B."/>
            <person name="Krause K."/>
            <person name="Campoy J.A."/>
            <person name="Goel M."/>
            <person name="Folz-Donahue K."/>
            <person name="Kukat C."/>
            <person name="Huettel B."/>
            <person name="Schneeberger K."/>
        </authorList>
    </citation>
    <scope>NUCLEOTIDE SEQUENCE [LARGE SCALE GENOMIC DNA]</scope>
    <source>
        <strain evidence="5">SolTubOtavaFocal</strain>
        <tissue evidence="5">Leaves</tissue>
    </source>
</reference>
<dbReference type="EMBL" id="JAIVGD010000003">
    <property type="protein sequence ID" value="KAH0776734.1"/>
    <property type="molecule type" value="Genomic_DNA"/>
</dbReference>
<keyword evidence="1" id="KW-0479">Metal-binding</keyword>
<keyword evidence="2" id="KW-0677">Repeat</keyword>
<dbReference type="PANTHER" id="PTHR10891">
    <property type="entry name" value="EF-HAND CALCIUM-BINDING DOMAIN CONTAINING PROTEIN"/>
    <property type="match status" value="1"/>
</dbReference>
<feature type="domain" description="EF-hand" evidence="4">
    <location>
        <begin position="41"/>
        <end position="72"/>
    </location>
</feature>
<dbReference type="SUPFAM" id="SSF47473">
    <property type="entry name" value="EF-hand"/>
    <property type="match status" value="1"/>
</dbReference>
<keyword evidence="3" id="KW-0106">Calcium</keyword>
<accession>A0ABQ7W7J5</accession>
<dbReference type="Proteomes" id="UP000826656">
    <property type="component" value="Unassembled WGS sequence"/>
</dbReference>
<comment type="caution">
    <text evidence="5">The sequence shown here is derived from an EMBL/GenBank/DDBJ whole genome shotgun (WGS) entry which is preliminary data.</text>
</comment>
<dbReference type="CDD" id="cd00051">
    <property type="entry name" value="EFh"/>
    <property type="match status" value="1"/>
</dbReference>
<evidence type="ECO:0000313" key="5">
    <source>
        <dbReference type="EMBL" id="KAH0776734.1"/>
    </source>
</evidence>
<evidence type="ECO:0000259" key="4">
    <source>
        <dbReference type="PROSITE" id="PS50222"/>
    </source>
</evidence>
<gene>
    <name evidence="5" type="ORF">KY290_008145</name>
</gene>
<evidence type="ECO:0000256" key="1">
    <source>
        <dbReference type="ARBA" id="ARBA00022723"/>
    </source>
</evidence>
<organism evidence="5 6">
    <name type="scientific">Solanum tuberosum</name>
    <name type="common">Potato</name>
    <dbReference type="NCBI Taxonomy" id="4113"/>
    <lineage>
        <taxon>Eukaryota</taxon>
        <taxon>Viridiplantae</taxon>
        <taxon>Streptophyta</taxon>
        <taxon>Embryophyta</taxon>
        <taxon>Tracheophyta</taxon>
        <taxon>Spermatophyta</taxon>
        <taxon>Magnoliopsida</taxon>
        <taxon>eudicotyledons</taxon>
        <taxon>Gunneridae</taxon>
        <taxon>Pentapetalae</taxon>
        <taxon>asterids</taxon>
        <taxon>lamiids</taxon>
        <taxon>Solanales</taxon>
        <taxon>Solanaceae</taxon>
        <taxon>Solanoideae</taxon>
        <taxon>Solaneae</taxon>
        <taxon>Solanum</taxon>
    </lineage>
</organism>
<dbReference type="InterPro" id="IPR002048">
    <property type="entry name" value="EF_hand_dom"/>
</dbReference>
<evidence type="ECO:0000313" key="6">
    <source>
        <dbReference type="Proteomes" id="UP000826656"/>
    </source>
</evidence>
<proteinExistence type="predicted"/>
<protein>
    <recommendedName>
        <fullName evidence="4">EF-hand domain-containing protein</fullName>
    </recommendedName>
</protein>
<dbReference type="PROSITE" id="PS00018">
    <property type="entry name" value="EF_HAND_1"/>
    <property type="match status" value="4"/>
</dbReference>
<dbReference type="Gene3D" id="1.10.238.10">
    <property type="entry name" value="EF-hand"/>
    <property type="match status" value="2"/>
</dbReference>
<feature type="domain" description="EF-hand" evidence="4">
    <location>
        <begin position="1"/>
        <end position="36"/>
    </location>
</feature>
<feature type="domain" description="EF-hand" evidence="4">
    <location>
        <begin position="114"/>
        <end position="149"/>
    </location>
</feature>
<evidence type="ECO:0000256" key="2">
    <source>
        <dbReference type="ARBA" id="ARBA00022737"/>
    </source>
</evidence>
<dbReference type="InterPro" id="IPR039647">
    <property type="entry name" value="EF_hand_pair_protein_CML-like"/>
</dbReference>
<name>A0ABQ7W7J5_SOLTU</name>
<sequence length="153" mass="17298">MNAEELRRMFQIFDKNDDGHITMNELNDSLENMGIFIPDCDLAQMIQNIDVNGDGCVDIDEFGALYKTIFMDEETDEDDDMQEAFNVFDQNGDGFITVDELKSVLGSLGLKQGGNVEDCRKMINNVDVDGDGRIDFMEFKKMMMRGVGFASFT</sequence>
<dbReference type="InterPro" id="IPR018247">
    <property type="entry name" value="EF_Hand_1_Ca_BS"/>
</dbReference>
<dbReference type="InterPro" id="IPR011992">
    <property type="entry name" value="EF-hand-dom_pair"/>
</dbReference>
<dbReference type="Pfam" id="PF13499">
    <property type="entry name" value="EF-hand_7"/>
    <property type="match status" value="2"/>
</dbReference>
<feature type="domain" description="EF-hand" evidence="4">
    <location>
        <begin position="76"/>
        <end position="111"/>
    </location>
</feature>
<evidence type="ECO:0000256" key="3">
    <source>
        <dbReference type="ARBA" id="ARBA00022837"/>
    </source>
</evidence>
<dbReference type="PROSITE" id="PS50222">
    <property type="entry name" value="EF_HAND_2"/>
    <property type="match status" value="4"/>
</dbReference>
<dbReference type="SMART" id="SM00054">
    <property type="entry name" value="EFh"/>
    <property type="match status" value="4"/>
</dbReference>